<reference evidence="3 4" key="1">
    <citation type="submission" date="2017-11" db="EMBL/GenBank/DDBJ databases">
        <title>Infants hospitalized years apart are colonized by the same room-sourced microbial strains.</title>
        <authorList>
            <person name="Brooks B."/>
            <person name="Olm M.R."/>
            <person name="Firek B.A."/>
            <person name="Baker R."/>
            <person name="Thomas B.C."/>
            <person name="Morowitz M.J."/>
            <person name="Banfield J.F."/>
        </authorList>
    </citation>
    <scope>NUCLEOTIDE SEQUENCE [LARGE SCALE GENOMIC DNA]</scope>
    <source>
        <strain evidence="3">S2_012_000_R3_87</strain>
    </source>
</reference>
<evidence type="ECO:0000313" key="3">
    <source>
        <dbReference type="EMBL" id="PZO97159.1"/>
    </source>
</evidence>
<dbReference type="EMBL" id="QFNY01000454">
    <property type="protein sequence ID" value="PZO97159.1"/>
    <property type="molecule type" value="Genomic_DNA"/>
</dbReference>
<dbReference type="InterPro" id="IPR016047">
    <property type="entry name" value="M23ase_b-sheet_dom"/>
</dbReference>
<dbReference type="InterPro" id="IPR050570">
    <property type="entry name" value="Cell_wall_metabolism_enzyme"/>
</dbReference>
<dbReference type="GO" id="GO:0004222">
    <property type="term" value="F:metalloendopeptidase activity"/>
    <property type="evidence" value="ECO:0007669"/>
    <property type="project" value="TreeGrafter"/>
</dbReference>
<dbReference type="AlphaFoldDB" id="A0A2W5AXC8"/>
<dbReference type="Proteomes" id="UP000249451">
    <property type="component" value="Unassembled WGS sequence"/>
</dbReference>
<dbReference type="CDD" id="cd12797">
    <property type="entry name" value="M23_peptidase"/>
    <property type="match status" value="1"/>
</dbReference>
<organism evidence="3 4">
    <name type="scientific">Corynebacterium urealyticum</name>
    <dbReference type="NCBI Taxonomy" id="43771"/>
    <lineage>
        <taxon>Bacteria</taxon>
        <taxon>Bacillati</taxon>
        <taxon>Actinomycetota</taxon>
        <taxon>Actinomycetes</taxon>
        <taxon>Mycobacteriales</taxon>
        <taxon>Corynebacteriaceae</taxon>
        <taxon>Corynebacterium</taxon>
    </lineage>
</organism>
<feature type="chain" id="PRO_5016163288" evidence="1">
    <location>
        <begin position="40"/>
        <end position="247"/>
    </location>
</feature>
<dbReference type="PANTHER" id="PTHR21666:SF270">
    <property type="entry name" value="MUREIN HYDROLASE ACTIVATOR ENVC"/>
    <property type="match status" value="1"/>
</dbReference>
<sequence>MQKTSSTRRVGQHRKVDNSAKRRLALVAVATGAVSTAGAAGATAGAQQANSATPADGSIELAADSSFLAQEAEGSSAADAPRILEVPQLQETTADLSAQLSSALEFAKQRAAADAASRAPQAAKPAEGSFTSGFGARWGTNHNGVDIANAIGTAILAVKDGTVIDAGPASGFGNWVRIKHDNGDITVYGHIATIDVSVGDRVTAGQKIAGMGNEGFSTGPHLHFEIHPNGSGPIDPVPWLRSLGIEL</sequence>
<feature type="domain" description="M23ase beta-sheet core" evidence="2">
    <location>
        <begin position="141"/>
        <end position="236"/>
    </location>
</feature>
<dbReference type="InterPro" id="IPR011055">
    <property type="entry name" value="Dup_hybrid_motif"/>
</dbReference>
<evidence type="ECO:0000256" key="1">
    <source>
        <dbReference type="SAM" id="SignalP"/>
    </source>
</evidence>
<evidence type="ECO:0000313" key="4">
    <source>
        <dbReference type="Proteomes" id="UP000249451"/>
    </source>
</evidence>
<gene>
    <name evidence="3" type="ORF">DI609_13825</name>
</gene>
<dbReference type="SUPFAM" id="SSF51261">
    <property type="entry name" value="Duplicated hybrid motif"/>
    <property type="match status" value="1"/>
</dbReference>
<comment type="caution">
    <text evidence="3">The sequence shown here is derived from an EMBL/GenBank/DDBJ whole genome shotgun (WGS) entry which is preliminary data.</text>
</comment>
<keyword evidence="1" id="KW-0732">Signal</keyword>
<name>A0A2W5AXC8_9CORY</name>
<feature type="signal peptide" evidence="1">
    <location>
        <begin position="1"/>
        <end position="39"/>
    </location>
</feature>
<dbReference type="Pfam" id="PF01551">
    <property type="entry name" value="Peptidase_M23"/>
    <property type="match status" value="1"/>
</dbReference>
<accession>A0A2W5AXC8</accession>
<evidence type="ECO:0000259" key="2">
    <source>
        <dbReference type="Pfam" id="PF01551"/>
    </source>
</evidence>
<dbReference type="Gene3D" id="2.70.70.10">
    <property type="entry name" value="Glucose Permease (Domain IIA)"/>
    <property type="match status" value="1"/>
</dbReference>
<dbReference type="PANTHER" id="PTHR21666">
    <property type="entry name" value="PEPTIDASE-RELATED"/>
    <property type="match status" value="1"/>
</dbReference>
<proteinExistence type="predicted"/>
<protein>
    <submittedName>
        <fullName evidence="3">Endopeptidase</fullName>
    </submittedName>
</protein>